<dbReference type="GO" id="GO:0046474">
    <property type="term" value="P:glycerophospholipid biosynthetic process"/>
    <property type="evidence" value="ECO:0007669"/>
    <property type="project" value="UniProtKB-UniRule"/>
</dbReference>
<keyword evidence="2 9" id="KW-0808">Transferase</keyword>
<dbReference type="AlphaFoldDB" id="A1ZRU6"/>
<dbReference type="NCBIfam" id="TIGR01768">
    <property type="entry name" value="GGGP-family"/>
    <property type="match status" value="1"/>
</dbReference>
<accession>A1ZRU6</accession>
<evidence type="ECO:0000256" key="5">
    <source>
        <dbReference type="ARBA" id="ARBA00023098"/>
    </source>
</evidence>
<keyword evidence="1 9" id="KW-0444">Lipid biosynthesis</keyword>
<evidence type="ECO:0000313" key="10">
    <source>
        <dbReference type="EMBL" id="EAY26834.1"/>
    </source>
</evidence>
<comment type="catalytic activity">
    <reaction evidence="8 9">
        <text>sn-glycerol 1-phosphate + (2E,6E,10E)-geranylgeranyl diphosphate = sn-3-O-(geranylgeranyl)glycerol 1-phosphate + diphosphate</text>
        <dbReference type="Rhea" id="RHEA:23404"/>
        <dbReference type="ChEBI" id="CHEBI:33019"/>
        <dbReference type="ChEBI" id="CHEBI:57677"/>
        <dbReference type="ChEBI" id="CHEBI:57685"/>
        <dbReference type="ChEBI" id="CHEBI:58756"/>
        <dbReference type="EC" id="2.5.1.41"/>
    </reaction>
</comment>
<dbReference type="Pfam" id="PF01884">
    <property type="entry name" value="PcrB"/>
    <property type="match status" value="1"/>
</dbReference>
<dbReference type="InterPro" id="IPR038597">
    <property type="entry name" value="GGGP/HepGP_synthase_sf"/>
</dbReference>
<dbReference type="GO" id="GO:0120536">
    <property type="term" value="F:heptaprenylglyceryl phosphate synthase activity"/>
    <property type="evidence" value="ECO:0007669"/>
    <property type="project" value="UniProtKB-ARBA"/>
</dbReference>
<evidence type="ECO:0000256" key="6">
    <source>
        <dbReference type="ARBA" id="ARBA00023209"/>
    </source>
</evidence>
<dbReference type="GO" id="GO:0005737">
    <property type="term" value="C:cytoplasm"/>
    <property type="evidence" value="ECO:0007669"/>
    <property type="project" value="InterPro"/>
</dbReference>
<dbReference type="PANTHER" id="PTHR40029:SF2">
    <property type="entry name" value="HEPTAPRENYLGLYCERYL PHOSPHATE SYNTHASE"/>
    <property type="match status" value="1"/>
</dbReference>
<dbReference type="NCBIfam" id="TIGR01769">
    <property type="entry name" value="GGGP"/>
    <property type="match status" value="1"/>
</dbReference>
<comment type="similarity">
    <text evidence="9">Belongs to the GGGP/HepGP synthase family.</text>
</comment>
<keyword evidence="11" id="KW-1185">Reference proteome</keyword>
<keyword evidence="6 9" id="KW-0594">Phospholipid biosynthesis</keyword>
<dbReference type="eggNOG" id="COG1646">
    <property type="taxonomic scope" value="Bacteria"/>
</dbReference>
<keyword evidence="3 9" id="KW-0479">Metal-binding</keyword>
<organism evidence="10 11">
    <name type="scientific">Microscilla marina ATCC 23134</name>
    <dbReference type="NCBI Taxonomy" id="313606"/>
    <lineage>
        <taxon>Bacteria</taxon>
        <taxon>Pseudomonadati</taxon>
        <taxon>Bacteroidota</taxon>
        <taxon>Cytophagia</taxon>
        <taxon>Cytophagales</taxon>
        <taxon>Microscillaceae</taxon>
        <taxon>Microscilla</taxon>
    </lineage>
</organism>
<evidence type="ECO:0000256" key="8">
    <source>
        <dbReference type="ARBA" id="ARBA00047288"/>
    </source>
</evidence>
<dbReference type="InterPro" id="IPR010946">
    <property type="entry name" value="GGGP_synth"/>
</dbReference>
<dbReference type="HAMAP" id="MF_00112">
    <property type="entry name" value="GGGP_HepGP_synthase"/>
    <property type="match status" value="1"/>
</dbReference>
<comment type="caution">
    <text evidence="9">Lacks conserved residue(s) required for the propagation of feature annotation.</text>
</comment>
<dbReference type="GO" id="GO:0047294">
    <property type="term" value="F:phosphoglycerol geranylgeranyltransferase activity"/>
    <property type="evidence" value="ECO:0007669"/>
    <property type="project" value="UniProtKB-UniRule"/>
</dbReference>
<dbReference type="PANTHER" id="PTHR40029">
    <property type="match status" value="1"/>
</dbReference>
<name>A1ZRU6_MICM2</name>
<evidence type="ECO:0000256" key="9">
    <source>
        <dbReference type="HAMAP-Rule" id="MF_00112"/>
    </source>
</evidence>
<dbReference type="Proteomes" id="UP000004095">
    <property type="component" value="Unassembled WGS sequence"/>
</dbReference>
<evidence type="ECO:0000256" key="3">
    <source>
        <dbReference type="ARBA" id="ARBA00022723"/>
    </source>
</evidence>
<evidence type="ECO:0000313" key="11">
    <source>
        <dbReference type="Proteomes" id="UP000004095"/>
    </source>
</evidence>
<dbReference type="EC" id="2.5.1.41" evidence="9"/>
<feature type="binding site" evidence="9">
    <location>
        <position position="32"/>
    </location>
    <ligand>
        <name>Mg(2+)</name>
        <dbReference type="ChEBI" id="CHEBI:18420"/>
    </ligand>
</feature>
<comment type="cofactor">
    <cofactor evidence="9">
        <name>Mg(2+)</name>
        <dbReference type="ChEBI" id="CHEBI:18420"/>
    </cofactor>
</comment>
<dbReference type="InterPro" id="IPR039074">
    <property type="entry name" value="GGGP/HepGP_synthase_I"/>
</dbReference>
<comment type="caution">
    <text evidence="10">The sequence shown here is derived from an EMBL/GenBank/DDBJ whole genome shotgun (WGS) entry which is preliminary data.</text>
</comment>
<dbReference type="EMBL" id="AAWS01000029">
    <property type="protein sequence ID" value="EAY26834.1"/>
    <property type="molecule type" value="Genomic_DNA"/>
</dbReference>
<evidence type="ECO:0000256" key="1">
    <source>
        <dbReference type="ARBA" id="ARBA00022516"/>
    </source>
</evidence>
<evidence type="ECO:0000256" key="7">
    <source>
        <dbReference type="ARBA" id="ARBA00023264"/>
    </source>
</evidence>
<keyword evidence="5 9" id="KW-0443">Lipid metabolism</keyword>
<dbReference type="Gene3D" id="3.20.20.390">
    <property type="entry name" value="FMN-linked oxidoreductases"/>
    <property type="match status" value="1"/>
</dbReference>
<dbReference type="InterPro" id="IPR008205">
    <property type="entry name" value="GGGP_HepGP_synthase"/>
</dbReference>
<sequence length="230" mass="24685">MIDPDKFDENTGQAFLQMPAFTKVDFIFVGGSLITGDNFGQTVQWLRQHVQKPIIIFPGSNMHIDMAADAILFLSLISGRNPDFLIGQQIVAAPILKRSNLEVLPTGYMLVESGRQTTVSYISNTTPIPHDKPEVAACTALAGEMLGLQLIYADGGSGAEHPISAKMISMIRKSVDAPIIIGGGINTPERAQKALQAGADVIVVGNAIEKDAQILEGIVDKVAEMNEENN</sequence>
<dbReference type="NCBIfam" id="NF003198">
    <property type="entry name" value="PRK04169.1-2"/>
    <property type="match status" value="1"/>
</dbReference>
<gene>
    <name evidence="10" type="ORF">M23134_04784</name>
</gene>
<protein>
    <recommendedName>
        <fullName evidence="9">Geranylgeranylglyceryl phosphate synthase</fullName>
        <shortName evidence="9">GGGP synthase</shortName>
        <shortName evidence="9">GGGPS</shortName>
        <ecNumber evidence="9">2.5.1.41</ecNumber>
    </recommendedName>
    <alternativeName>
        <fullName evidence="9">(S)-3-O-geranylgeranylglyceryl phosphate synthase</fullName>
    </alternativeName>
    <alternativeName>
        <fullName evidence="9">Phosphoglycerol geranylgeranyltransferase</fullName>
    </alternativeName>
</protein>
<reference evidence="10 11" key="1">
    <citation type="submission" date="2007-01" db="EMBL/GenBank/DDBJ databases">
        <authorList>
            <person name="Haygood M."/>
            <person name="Podell S."/>
            <person name="Anderson C."/>
            <person name="Hopkinson B."/>
            <person name="Roe K."/>
            <person name="Barbeau K."/>
            <person name="Gaasterland T."/>
            <person name="Ferriera S."/>
            <person name="Johnson J."/>
            <person name="Kravitz S."/>
            <person name="Beeson K."/>
            <person name="Sutton G."/>
            <person name="Rogers Y.-H."/>
            <person name="Friedman R."/>
            <person name="Frazier M."/>
            <person name="Venter J.C."/>
        </authorList>
    </citation>
    <scope>NUCLEOTIDE SEQUENCE [LARGE SCALE GENOMIC DNA]</scope>
    <source>
        <strain evidence="10 11">ATCC 23134</strain>
    </source>
</reference>
<evidence type="ECO:0000256" key="2">
    <source>
        <dbReference type="ARBA" id="ARBA00022679"/>
    </source>
</evidence>
<keyword evidence="7 9" id="KW-1208">Phospholipid metabolism</keyword>
<keyword evidence="4 9" id="KW-0460">Magnesium</keyword>
<dbReference type="SUPFAM" id="SSF51395">
    <property type="entry name" value="FMN-linked oxidoreductases"/>
    <property type="match status" value="1"/>
</dbReference>
<dbReference type="GO" id="GO:0000287">
    <property type="term" value="F:magnesium ion binding"/>
    <property type="evidence" value="ECO:0007669"/>
    <property type="project" value="UniProtKB-UniRule"/>
</dbReference>
<comment type="function">
    <text evidence="9">Prenyltransferase that catalyzes the transfer of the geranylgeranyl moiety of geranylgeranyl diphosphate (GGPP) to the C3 hydroxyl of sn-glycerol-1-phosphate (G1P).</text>
</comment>
<feature type="binding site" evidence="9">
    <location>
        <position position="3"/>
    </location>
    <ligand>
        <name>Mg(2+)</name>
        <dbReference type="ChEBI" id="CHEBI:18420"/>
    </ligand>
</feature>
<evidence type="ECO:0000256" key="4">
    <source>
        <dbReference type="ARBA" id="ARBA00022842"/>
    </source>
</evidence>
<proteinExistence type="inferred from homology"/>